<evidence type="ECO:0000256" key="4">
    <source>
        <dbReference type="SAM" id="MobiDB-lite"/>
    </source>
</evidence>
<evidence type="ECO:0000313" key="7">
    <source>
        <dbReference type="Proteomes" id="UP001515480"/>
    </source>
</evidence>
<keyword evidence="3" id="KW-0157">Chromophore</keyword>
<evidence type="ECO:0000256" key="3">
    <source>
        <dbReference type="ARBA" id="ARBA00022991"/>
    </source>
</evidence>
<dbReference type="Gene3D" id="3.30.450.20">
    <property type="entry name" value="PAS domain"/>
    <property type="match status" value="2"/>
</dbReference>
<gene>
    <name evidence="6" type="ORF">AB1Y20_003296</name>
</gene>
<feature type="compositionally biased region" description="Low complexity" evidence="4">
    <location>
        <begin position="597"/>
        <end position="620"/>
    </location>
</feature>
<dbReference type="CDD" id="cd00130">
    <property type="entry name" value="PAS"/>
    <property type="match status" value="2"/>
</dbReference>
<feature type="region of interest" description="Disordered" evidence="4">
    <location>
        <begin position="818"/>
        <end position="840"/>
    </location>
</feature>
<evidence type="ECO:0000256" key="2">
    <source>
        <dbReference type="ARBA" id="ARBA00022643"/>
    </source>
</evidence>
<evidence type="ECO:0000256" key="1">
    <source>
        <dbReference type="ARBA" id="ARBA00022630"/>
    </source>
</evidence>
<dbReference type="PANTHER" id="PTHR47429">
    <property type="entry name" value="PROTEIN TWIN LOV 1"/>
    <property type="match status" value="1"/>
</dbReference>
<keyword evidence="7" id="KW-1185">Reference proteome</keyword>
<dbReference type="InterPro" id="IPR035965">
    <property type="entry name" value="PAS-like_dom_sf"/>
</dbReference>
<dbReference type="NCBIfam" id="TIGR00229">
    <property type="entry name" value="sensory_box"/>
    <property type="match status" value="2"/>
</dbReference>
<protein>
    <recommendedName>
        <fullName evidence="5">PAS domain-containing protein</fullName>
    </recommendedName>
</protein>
<name>A0AB34JDA3_PRYPA</name>
<sequence>MSQTIGQLRRDVSSNMLHQQEQSLHMPADPCSEAHTKLMWLTCSEPEFLELLLSKEAIVSTWSAALSESGQLGAPIQFCAKLVALSTADGDPYRAALFDLAVRFLDCSYSMEMIEVQAKVHAEYMRILGMLSQSAFRKYICSSHCTKAIRQLHYELGGSAAVFSDGSSSAGASALAQRNANLNSLAEEASMTKRRSSWVIARRKYSSTPAYSPRNVSSGSKSNRRSSIQSLESISLLLRLHLKRVAQGTRQFHSSISFETTQVVSKLQDALDRLSVAAIVCDRNAPGLPIVTVNQAFTRLTGFEADQAVGFNCREVLQGPDTDMSAVAELAEAIREAMTCHVLLTNYRRDGSTFVNHISLSHPLRLSETTSLLVAVLQPQPAPLEKRNAIQQATGVLDALASCCLPSVPEAENKSMVSHSMLRKGVQWVRDAETVWRKAMRLKSVRVLTLQFALKEAAELEAEDSRGNLVDKEDEMNNVHLMLHSENVLSQRADYIRHAYELFAELETLKGLAGWEQKAIIADVRKRFVMPERGKKTYAALWNALRTTVYDPLAKRERDLGDKVSVEDFFHIDLEVVVAAANQAKAAKRARIQQFAGGEPSGADLTDGGTLDDTGSLGDAPAEENCDADSLIAQGDVAQDTLDEPAARPGSPSGSVNSSVNGTEDSLNDISMLQYSLLRVLCLSVMPGFLRSSQYPEVISLLRSEKGASNETVEVELEAIAAEMPSTSEEWIGVLLAALHHLPHAVIVCDMSLPSVPILGVNAAFELLTGYKLEECVGRNCRFLQGRDTDEEAVQRIRVAIRSQQPCHVTILNYRKDGEPNLPGAIPKGRQMANSPPSPG</sequence>
<dbReference type="PANTHER" id="PTHR47429:SF2">
    <property type="entry name" value="PROTEIN TWIN LOV 1"/>
    <property type="match status" value="1"/>
</dbReference>
<evidence type="ECO:0000313" key="6">
    <source>
        <dbReference type="EMBL" id="KAL1519028.1"/>
    </source>
</evidence>
<comment type="caution">
    <text evidence="6">The sequence shown here is derived from an EMBL/GenBank/DDBJ whole genome shotgun (WGS) entry which is preliminary data.</text>
</comment>
<dbReference type="Pfam" id="PF13426">
    <property type="entry name" value="PAS_9"/>
    <property type="match status" value="2"/>
</dbReference>
<organism evidence="6 7">
    <name type="scientific">Prymnesium parvum</name>
    <name type="common">Toxic golden alga</name>
    <dbReference type="NCBI Taxonomy" id="97485"/>
    <lineage>
        <taxon>Eukaryota</taxon>
        <taxon>Haptista</taxon>
        <taxon>Haptophyta</taxon>
        <taxon>Prymnesiophyceae</taxon>
        <taxon>Prymnesiales</taxon>
        <taxon>Prymnesiaceae</taxon>
        <taxon>Prymnesium</taxon>
    </lineage>
</organism>
<dbReference type="EMBL" id="JBGBPQ010000010">
    <property type="protein sequence ID" value="KAL1519028.1"/>
    <property type="molecule type" value="Genomic_DNA"/>
</dbReference>
<evidence type="ECO:0000259" key="5">
    <source>
        <dbReference type="PROSITE" id="PS50112"/>
    </source>
</evidence>
<dbReference type="PROSITE" id="PS50112">
    <property type="entry name" value="PAS"/>
    <property type="match status" value="1"/>
</dbReference>
<dbReference type="AlphaFoldDB" id="A0AB34JDA3"/>
<feature type="compositionally biased region" description="Low complexity" evidence="4">
    <location>
        <begin position="649"/>
        <end position="662"/>
    </location>
</feature>
<dbReference type="GO" id="GO:0005634">
    <property type="term" value="C:nucleus"/>
    <property type="evidence" value="ECO:0007669"/>
    <property type="project" value="TreeGrafter"/>
</dbReference>
<dbReference type="InterPro" id="IPR000014">
    <property type="entry name" value="PAS"/>
</dbReference>
<accession>A0AB34JDA3</accession>
<feature type="region of interest" description="Disordered" evidence="4">
    <location>
        <begin position="597"/>
        <end position="623"/>
    </location>
</feature>
<dbReference type="SUPFAM" id="SSF55785">
    <property type="entry name" value="PYP-like sensor domain (PAS domain)"/>
    <property type="match status" value="2"/>
</dbReference>
<feature type="domain" description="PAS" evidence="5">
    <location>
        <begin position="263"/>
        <end position="337"/>
    </location>
</feature>
<reference evidence="6 7" key="1">
    <citation type="journal article" date="2024" name="Science">
        <title>Giant polyketide synthase enzymes in the biosynthesis of giant marine polyether toxins.</title>
        <authorList>
            <person name="Fallon T.R."/>
            <person name="Shende V.V."/>
            <person name="Wierzbicki I.H."/>
            <person name="Pendleton A.L."/>
            <person name="Watervoot N.F."/>
            <person name="Auber R.P."/>
            <person name="Gonzalez D.J."/>
            <person name="Wisecaver J.H."/>
            <person name="Moore B.S."/>
        </authorList>
    </citation>
    <scope>NUCLEOTIDE SEQUENCE [LARGE SCALE GENOMIC DNA]</scope>
    <source>
        <strain evidence="6 7">12B1</strain>
    </source>
</reference>
<keyword evidence="2" id="KW-0288">FMN</keyword>
<dbReference type="SMART" id="SM00091">
    <property type="entry name" value="PAS"/>
    <property type="match status" value="2"/>
</dbReference>
<feature type="region of interest" description="Disordered" evidence="4">
    <location>
        <begin position="642"/>
        <end position="662"/>
    </location>
</feature>
<proteinExistence type="predicted"/>
<dbReference type="Proteomes" id="UP001515480">
    <property type="component" value="Unassembled WGS sequence"/>
</dbReference>
<keyword evidence="1" id="KW-0285">Flavoprotein</keyword>